<evidence type="ECO:0000259" key="7">
    <source>
        <dbReference type="Pfam" id="PF00892"/>
    </source>
</evidence>
<evidence type="ECO:0000256" key="3">
    <source>
        <dbReference type="ARBA" id="ARBA00022692"/>
    </source>
</evidence>
<feature type="transmembrane region" description="Helical" evidence="6">
    <location>
        <begin position="224"/>
        <end position="245"/>
    </location>
</feature>
<feature type="transmembrane region" description="Helical" evidence="6">
    <location>
        <begin position="257"/>
        <end position="273"/>
    </location>
</feature>
<organism evidence="8 9">
    <name type="scientific">Massilia litorea</name>
    <dbReference type="NCBI Taxonomy" id="2769491"/>
    <lineage>
        <taxon>Bacteria</taxon>
        <taxon>Pseudomonadati</taxon>
        <taxon>Pseudomonadota</taxon>
        <taxon>Betaproteobacteria</taxon>
        <taxon>Burkholderiales</taxon>
        <taxon>Oxalobacteraceae</taxon>
        <taxon>Telluria group</taxon>
        <taxon>Massilia</taxon>
    </lineage>
</organism>
<keyword evidence="3 6" id="KW-0812">Transmembrane</keyword>
<evidence type="ECO:0000256" key="1">
    <source>
        <dbReference type="ARBA" id="ARBA00004141"/>
    </source>
</evidence>
<evidence type="ECO:0000256" key="4">
    <source>
        <dbReference type="ARBA" id="ARBA00022989"/>
    </source>
</evidence>
<feature type="transmembrane region" description="Helical" evidence="6">
    <location>
        <begin position="192"/>
        <end position="212"/>
    </location>
</feature>
<feature type="domain" description="EamA" evidence="7">
    <location>
        <begin position="22"/>
        <end position="150"/>
    </location>
</feature>
<evidence type="ECO:0000256" key="2">
    <source>
        <dbReference type="ARBA" id="ARBA00007362"/>
    </source>
</evidence>
<feature type="transmembrane region" description="Helical" evidence="6">
    <location>
        <begin position="108"/>
        <end position="127"/>
    </location>
</feature>
<dbReference type="PANTHER" id="PTHR32322">
    <property type="entry name" value="INNER MEMBRANE TRANSPORTER"/>
    <property type="match status" value="1"/>
</dbReference>
<feature type="domain" description="EamA" evidence="7">
    <location>
        <begin position="165"/>
        <end position="294"/>
    </location>
</feature>
<feature type="transmembrane region" description="Helical" evidence="6">
    <location>
        <begin position="12"/>
        <end position="35"/>
    </location>
</feature>
<dbReference type="InterPro" id="IPR000620">
    <property type="entry name" value="EamA_dom"/>
</dbReference>
<keyword evidence="5 6" id="KW-0472">Membrane</keyword>
<accession>A0A7L9U5F1</accession>
<feature type="transmembrane region" description="Helical" evidence="6">
    <location>
        <begin position="161"/>
        <end position="180"/>
    </location>
</feature>
<dbReference type="KEGG" id="mlir:LPB04_01715"/>
<dbReference type="Proteomes" id="UP000593875">
    <property type="component" value="Chromosome"/>
</dbReference>
<evidence type="ECO:0000313" key="8">
    <source>
        <dbReference type="EMBL" id="QOL50070.1"/>
    </source>
</evidence>
<dbReference type="GO" id="GO:0016020">
    <property type="term" value="C:membrane"/>
    <property type="evidence" value="ECO:0007669"/>
    <property type="project" value="UniProtKB-SubCell"/>
</dbReference>
<gene>
    <name evidence="8" type="ORF">LPB04_01715</name>
</gene>
<feature type="transmembrane region" description="Helical" evidence="6">
    <location>
        <begin position="279"/>
        <end position="296"/>
    </location>
</feature>
<reference evidence="8 9" key="1">
    <citation type="submission" date="2020-10" db="EMBL/GenBank/DDBJ databases">
        <title>Genome sequencing of Massilia sp. LPB0304.</title>
        <authorList>
            <person name="Kim J."/>
        </authorList>
    </citation>
    <scope>NUCLEOTIDE SEQUENCE [LARGE SCALE GENOMIC DNA]</scope>
    <source>
        <strain evidence="8 9">LPB0304</strain>
    </source>
</reference>
<dbReference type="InterPro" id="IPR050638">
    <property type="entry name" value="AA-Vitamin_Transporters"/>
</dbReference>
<evidence type="ECO:0000256" key="5">
    <source>
        <dbReference type="ARBA" id="ARBA00023136"/>
    </source>
</evidence>
<dbReference type="AlphaFoldDB" id="A0A7L9U5F1"/>
<dbReference type="InterPro" id="IPR037185">
    <property type="entry name" value="EmrE-like"/>
</dbReference>
<dbReference type="RefSeq" id="WP_193687094.1">
    <property type="nucleotide sequence ID" value="NZ_CP062941.1"/>
</dbReference>
<dbReference type="EMBL" id="CP062941">
    <property type="protein sequence ID" value="QOL50070.1"/>
    <property type="molecule type" value="Genomic_DNA"/>
</dbReference>
<comment type="subcellular location">
    <subcellularLocation>
        <location evidence="1">Membrane</location>
        <topology evidence="1">Multi-pass membrane protein</topology>
    </subcellularLocation>
</comment>
<protein>
    <submittedName>
        <fullName evidence="8">DMT family transporter</fullName>
    </submittedName>
</protein>
<dbReference type="PANTHER" id="PTHR32322:SF2">
    <property type="entry name" value="EAMA DOMAIN-CONTAINING PROTEIN"/>
    <property type="match status" value="1"/>
</dbReference>
<keyword evidence="9" id="KW-1185">Reference proteome</keyword>
<feature type="transmembrane region" description="Helical" evidence="6">
    <location>
        <begin position="41"/>
        <end position="64"/>
    </location>
</feature>
<comment type="similarity">
    <text evidence="2">Belongs to the EamA transporter family.</text>
</comment>
<name>A0A7L9U5F1_9BURK</name>
<proteinExistence type="inferred from homology"/>
<dbReference type="Pfam" id="PF00892">
    <property type="entry name" value="EamA"/>
    <property type="match status" value="2"/>
</dbReference>
<feature type="transmembrane region" description="Helical" evidence="6">
    <location>
        <begin position="136"/>
        <end position="155"/>
    </location>
</feature>
<sequence length="312" mass="32338">MTTTTRLSAPAAIHVGSLALPLLFIAMWSSGYVVGKLAVPYAAPFTLLTLRFGLGAALLLLVALASRAPWPKDLKAFGHLVVVGLLIQALQFSGLYTALKMGVSAGESALIVGTMPVFTALGAALMLGERSGMKQWLGMLGGVLGVLLVVWHKLGSGTAGLGAYAAAVVALAGITLGTLYQKKYCATMDLRTGGFVQLAVATLVALPLSLGLEGFDVRWTPTMIFASGWLSIVNSIGASSLLFVLMRKGEASKVASLFYLIPGVTVLMAFAVLGETLNALTLAGFVATGGAVWFCTRARQARTAKKTGCSPV</sequence>
<dbReference type="SUPFAM" id="SSF103481">
    <property type="entry name" value="Multidrug resistance efflux transporter EmrE"/>
    <property type="match status" value="2"/>
</dbReference>
<evidence type="ECO:0000313" key="9">
    <source>
        <dbReference type="Proteomes" id="UP000593875"/>
    </source>
</evidence>
<feature type="transmembrane region" description="Helical" evidence="6">
    <location>
        <begin position="76"/>
        <end position="96"/>
    </location>
</feature>
<keyword evidence="4 6" id="KW-1133">Transmembrane helix</keyword>
<evidence type="ECO:0000256" key="6">
    <source>
        <dbReference type="SAM" id="Phobius"/>
    </source>
</evidence>